<evidence type="ECO:0008006" key="4">
    <source>
        <dbReference type="Google" id="ProtNLM"/>
    </source>
</evidence>
<sequence length="341" mass="36374">MDTTAFIRRNKPSWAELEALLGLLGKRSARAEAAQLDRFGELYRTASAHLAYLQTHAPASEATVLLNDLVSRSHNQLHAGGTAGKSHPLRFMLYGFPMLIKMRMPFILLAGLLFGFGGLLGYLAISANPSVIHAVLPAGMADGVDPSRVNSDRGDINSAIMSAEIMTNNIRVAVLAFLSGVTLGFFTLYLMVFNGLLIGALAAVFAQTGYTYTFWAYILPHGVIELLAIFIAGGAGFYMGYKFFVPGELPRGLVFVQSAKESALLLLGTIPLFVIAGLIEGYITPAVLPLWVKYAIAGLTLVACVAYYLYGTSRGARAEGESGAVGERGGMQLALEGKGTP</sequence>
<dbReference type="AlphaFoldDB" id="A0A229NUU6"/>
<dbReference type="EMBL" id="NMUQ01000003">
    <property type="protein sequence ID" value="OXM13652.1"/>
    <property type="molecule type" value="Genomic_DNA"/>
</dbReference>
<name>A0A229NUU6_9BACL</name>
<keyword evidence="1" id="KW-0472">Membrane</keyword>
<feature type="transmembrane region" description="Helical" evidence="1">
    <location>
        <begin position="262"/>
        <end position="279"/>
    </location>
</feature>
<feature type="transmembrane region" description="Helical" evidence="1">
    <location>
        <begin position="223"/>
        <end position="241"/>
    </location>
</feature>
<accession>A0A229NUU6</accession>
<feature type="transmembrane region" description="Helical" evidence="1">
    <location>
        <begin position="170"/>
        <end position="189"/>
    </location>
</feature>
<evidence type="ECO:0000256" key="1">
    <source>
        <dbReference type="SAM" id="Phobius"/>
    </source>
</evidence>
<feature type="transmembrane region" description="Helical" evidence="1">
    <location>
        <begin position="106"/>
        <end position="125"/>
    </location>
</feature>
<organism evidence="2 3">
    <name type="scientific">Paenibacillus herberti</name>
    <dbReference type="NCBI Taxonomy" id="1619309"/>
    <lineage>
        <taxon>Bacteria</taxon>
        <taxon>Bacillati</taxon>
        <taxon>Bacillota</taxon>
        <taxon>Bacilli</taxon>
        <taxon>Bacillales</taxon>
        <taxon>Paenibacillaceae</taxon>
        <taxon>Paenibacillus</taxon>
    </lineage>
</organism>
<dbReference type="RefSeq" id="WP_089526356.1">
    <property type="nucleotide sequence ID" value="NZ_NMUQ01000003.1"/>
</dbReference>
<keyword evidence="1" id="KW-1133">Transmembrane helix</keyword>
<dbReference type="Pfam" id="PF01944">
    <property type="entry name" value="SpoIIM"/>
    <property type="match status" value="1"/>
</dbReference>
<dbReference type="Proteomes" id="UP000215145">
    <property type="component" value="Unassembled WGS sequence"/>
</dbReference>
<keyword evidence="1" id="KW-0812">Transmembrane</keyword>
<dbReference type="PANTHER" id="PTHR35337">
    <property type="entry name" value="SLR1478 PROTEIN"/>
    <property type="match status" value="1"/>
</dbReference>
<protein>
    <recommendedName>
        <fullName evidence="4">Stage II sporulation protein M</fullName>
    </recommendedName>
</protein>
<proteinExistence type="predicted"/>
<feature type="transmembrane region" description="Helical" evidence="1">
    <location>
        <begin position="196"/>
        <end position="217"/>
    </location>
</feature>
<dbReference type="PANTHER" id="PTHR35337:SF1">
    <property type="entry name" value="SLR1478 PROTEIN"/>
    <property type="match status" value="1"/>
</dbReference>
<evidence type="ECO:0000313" key="3">
    <source>
        <dbReference type="Proteomes" id="UP000215145"/>
    </source>
</evidence>
<dbReference type="OrthoDB" id="9800053at2"/>
<keyword evidence="3" id="KW-1185">Reference proteome</keyword>
<gene>
    <name evidence="2" type="ORF">CGZ75_21770</name>
</gene>
<dbReference type="InterPro" id="IPR002798">
    <property type="entry name" value="SpoIIM-like"/>
</dbReference>
<comment type="caution">
    <text evidence="2">The sequence shown here is derived from an EMBL/GenBank/DDBJ whole genome shotgun (WGS) entry which is preliminary data.</text>
</comment>
<reference evidence="2 3" key="1">
    <citation type="submission" date="2017-07" db="EMBL/GenBank/DDBJ databases">
        <title>Paenibacillus herberti R33 genome sequencing and assembly.</title>
        <authorList>
            <person name="Su W."/>
        </authorList>
    </citation>
    <scope>NUCLEOTIDE SEQUENCE [LARGE SCALE GENOMIC DNA]</scope>
    <source>
        <strain evidence="2 3">R33</strain>
    </source>
</reference>
<evidence type="ECO:0000313" key="2">
    <source>
        <dbReference type="EMBL" id="OXM13652.1"/>
    </source>
</evidence>
<feature type="transmembrane region" description="Helical" evidence="1">
    <location>
        <begin position="291"/>
        <end position="310"/>
    </location>
</feature>